<dbReference type="PANTHER" id="PTHR23074">
    <property type="entry name" value="AAA DOMAIN-CONTAINING"/>
    <property type="match status" value="1"/>
</dbReference>
<comment type="similarity">
    <text evidence="8">Belongs to the AAA ATPase family. Katanin p60 subunit A1 subfamily.</text>
</comment>
<dbReference type="InterPro" id="IPR028596">
    <property type="entry name" value="KATNA1"/>
</dbReference>
<evidence type="ECO:0000256" key="4">
    <source>
        <dbReference type="ARBA" id="ARBA00022741"/>
    </source>
</evidence>
<keyword evidence="2 8" id="KW-0963">Cytoplasm</keyword>
<evidence type="ECO:0000256" key="7">
    <source>
        <dbReference type="ARBA" id="ARBA00023235"/>
    </source>
</evidence>
<evidence type="ECO:0000256" key="3">
    <source>
        <dbReference type="ARBA" id="ARBA00022701"/>
    </source>
</evidence>
<comment type="function">
    <text evidence="8">Severs microtubules in an ATP-dependent manner. Microtubule severing may promote rapid reorganization of cellular microtubule arrays.</text>
</comment>
<feature type="compositionally biased region" description="Basic and acidic residues" evidence="9">
    <location>
        <begin position="75"/>
        <end position="84"/>
    </location>
</feature>
<dbReference type="InterPro" id="IPR041569">
    <property type="entry name" value="AAA_lid_3"/>
</dbReference>
<comment type="subcellular location">
    <subcellularLocation>
        <location evidence="1 8">Cytoplasm</location>
        <location evidence="1 8">Cytoskeleton</location>
    </subcellularLocation>
</comment>
<dbReference type="HAMAP" id="MF_03023">
    <property type="entry name" value="Katanin_p60_A1"/>
    <property type="match status" value="1"/>
</dbReference>
<keyword evidence="3 8" id="KW-0493">Microtubule</keyword>
<evidence type="ECO:0000256" key="5">
    <source>
        <dbReference type="ARBA" id="ARBA00022840"/>
    </source>
</evidence>
<feature type="binding site" evidence="8">
    <location>
        <begin position="276"/>
        <end position="283"/>
    </location>
    <ligand>
        <name>ATP</name>
        <dbReference type="ChEBI" id="CHEBI:30616"/>
    </ligand>
</feature>
<evidence type="ECO:0000256" key="8">
    <source>
        <dbReference type="HAMAP-Rule" id="MF_03023"/>
    </source>
</evidence>
<dbReference type="Gene3D" id="3.40.50.300">
    <property type="entry name" value="P-loop containing nucleotide triphosphate hydrolases"/>
    <property type="match status" value="1"/>
</dbReference>
<reference evidence="11 12" key="1">
    <citation type="journal article" date="2024" name="G3 (Bethesda)">
        <title>Genome assembly of Hibiscus sabdariffa L. provides insights into metabolisms of medicinal natural products.</title>
        <authorList>
            <person name="Kim T."/>
        </authorList>
    </citation>
    <scope>NUCLEOTIDE SEQUENCE [LARGE SCALE GENOMIC DNA]</scope>
    <source>
        <strain evidence="11">TK-2024</strain>
        <tissue evidence="11">Old leaves</tissue>
    </source>
</reference>
<dbReference type="Pfam" id="PF00004">
    <property type="entry name" value="AAA"/>
    <property type="match status" value="1"/>
</dbReference>
<dbReference type="Proteomes" id="UP001396334">
    <property type="component" value="Unassembled WGS sequence"/>
</dbReference>
<dbReference type="InterPro" id="IPR003959">
    <property type="entry name" value="ATPase_AAA_core"/>
</dbReference>
<dbReference type="InterPro" id="IPR003593">
    <property type="entry name" value="AAA+_ATPase"/>
</dbReference>
<dbReference type="PROSITE" id="PS00674">
    <property type="entry name" value="AAA"/>
    <property type="match status" value="1"/>
</dbReference>
<dbReference type="InterPro" id="IPR050304">
    <property type="entry name" value="MT-severing_AAA_ATPase"/>
</dbReference>
<dbReference type="Pfam" id="PF17862">
    <property type="entry name" value="AAA_lid_3"/>
    <property type="match status" value="1"/>
</dbReference>
<feature type="domain" description="AAA+ ATPase" evidence="10">
    <location>
        <begin position="268"/>
        <end position="411"/>
    </location>
</feature>
<dbReference type="SUPFAM" id="SSF52540">
    <property type="entry name" value="P-loop containing nucleoside triphosphate hydrolases"/>
    <property type="match status" value="1"/>
</dbReference>
<evidence type="ECO:0000256" key="6">
    <source>
        <dbReference type="ARBA" id="ARBA00023212"/>
    </source>
</evidence>
<feature type="compositionally biased region" description="Low complexity" evidence="9">
    <location>
        <begin position="152"/>
        <end position="183"/>
    </location>
</feature>
<comment type="catalytic activity">
    <reaction evidence="8">
        <text>n ATP + n H2O + a microtubule = n ADP + n phosphate + (n+1) alpha/beta tubulin heterodimers.</text>
        <dbReference type="EC" id="5.6.1.1"/>
    </reaction>
</comment>
<gene>
    <name evidence="8" type="primary">KATNA1</name>
    <name evidence="11" type="ORF">V6N11_064943</name>
</gene>
<dbReference type="EC" id="5.6.1.1" evidence="8"/>
<sequence>MVGNSLAGLQDHLKLAREYALEGLYDTSIIFFDGAIAQINKHLTSLDDPLIQAKWMNVKKALSEETEVVKQLDAERRSFKEAPNGRRPSSPPIHAKSSFVFQPLDEYPTSSGAPMDDPDVWRPPSRDTSSRRPARAGQVGTRKSPQDGTWGRGNTRSGTTTRGARAGGSSRTNTGARASTTGKKGTGSGKSTKGDSANGDAEDGKSKRSQYEGPDPDLAAMLERDVLETTPGVRWDDVAGLTEAKRLLEEAVVLPLWMPEYFQGIRRPWKGVLMFGPPGTGKTLLAKAVATECGTTFFNVSSATLASKWRGESERMVRCLFDLARAYAPSTIFIDEIDSLCNARGASGEHESSRRVKSELLVQVDGVNNTGTNEDGSRKIVMVLAATNFPWDIDEALRRRLEKRIYIPLPNFESRKELIRINLKTVEVSADVDIDEVARRTEGYSGDDLTNVCRDASLNGMRRKIAGKTRDEIKNMSKDEISKDPVAMCDFEEALSKVQRSVSQADIEKHEKWFTEFGSA</sequence>
<dbReference type="Pfam" id="PF21126">
    <property type="entry name" value="KATNA1_MIT"/>
    <property type="match status" value="1"/>
</dbReference>
<proteinExistence type="inferred from homology"/>
<protein>
    <recommendedName>
        <fullName evidence="8">Katanin p60 ATPase-containing subunit A1</fullName>
        <shortName evidence="8">Katanin p60 subunit A1</shortName>
        <ecNumber evidence="8">5.6.1.1</ecNumber>
    </recommendedName>
    <alternativeName>
        <fullName evidence="8">p60 katanin</fullName>
    </alternativeName>
</protein>
<keyword evidence="4 8" id="KW-0547">Nucleotide-binding</keyword>
<dbReference type="EMBL" id="JBBPBN010000014">
    <property type="protein sequence ID" value="KAK9025044.1"/>
    <property type="molecule type" value="Genomic_DNA"/>
</dbReference>
<evidence type="ECO:0000256" key="9">
    <source>
        <dbReference type="SAM" id="MobiDB-lite"/>
    </source>
</evidence>
<evidence type="ECO:0000256" key="2">
    <source>
        <dbReference type="ARBA" id="ARBA00022490"/>
    </source>
</evidence>
<dbReference type="PANTHER" id="PTHR23074:SF19">
    <property type="entry name" value="KATANIN P60 ATPASE-CONTAINING SUBUNIT A1"/>
    <property type="match status" value="1"/>
</dbReference>
<name>A0ABR2SJ47_9ROSI</name>
<keyword evidence="6 8" id="KW-0206">Cytoskeleton</keyword>
<keyword evidence="12" id="KW-1185">Reference proteome</keyword>
<dbReference type="Gene3D" id="1.10.8.60">
    <property type="match status" value="1"/>
</dbReference>
<feature type="region of interest" description="Disordered" evidence="9">
    <location>
        <begin position="75"/>
        <end position="216"/>
    </location>
</feature>
<accession>A0ABR2SJ47</accession>
<evidence type="ECO:0000313" key="11">
    <source>
        <dbReference type="EMBL" id="KAK9025044.1"/>
    </source>
</evidence>
<keyword evidence="5 8" id="KW-0067">ATP-binding</keyword>
<comment type="caution">
    <text evidence="11">The sequence shown here is derived from an EMBL/GenBank/DDBJ whole genome shotgun (WGS) entry which is preliminary data.</text>
</comment>
<evidence type="ECO:0000313" key="12">
    <source>
        <dbReference type="Proteomes" id="UP001396334"/>
    </source>
</evidence>
<evidence type="ECO:0000259" key="10">
    <source>
        <dbReference type="SMART" id="SM00382"/>
    </source>
</evidence>
<keyword evidence="7 8" id="KW-0413">Isomerase</keyword>
<dbReference type="SMART" id="SM00382">
    <property type="entry name" value="AAA"/>
    <property type="match status" value="1"/>
</dbReference>
<dbReference type="Gene3D" id="1.20.58.80">
    <property type="entry name" value="Phosphotransferase system, lactose/cellobiose-type IIA subunit"/>
    <property type="match status" value="1"/>
</dbReference>
<dbReference type="InterPro" id="IPR003960">
    <property type="entry name" value="ATPase_AAA_CS"/>
</dbReference>
<organism evidence="11 12">
    <name type="scientific">Hibiscus sabdariffa</name>
    <name type="common">roselle</name>
    <dbReference type="NCBI Taxonomy" id="183260"/>
    <lineage>
        <taxon>Eukaryota</taxon>
        <taxon>Viridiplantae</taxon>
        <taxon>Streptophyta</taxon>
        <taxon>Embryophyta</taxon>
        <taxon>Tracheophyta</taxon>
        <taxon>Spermatophyta</taxon>
        <taxon>Magnoliopsida</taxon>
        <taxon>eudicotyledons</taxon>
        <taxon>Gunneridae</taxon>
        <taxon>Pentapetalae</taxon>
        <taxon>rosids</taxon>
        <taxon>malvids</taxon>
        <taxon>Malvales</taxon>
        <taxon>Malvaceae</taxon>
        <taxon>Malvoideae</taxon>
        <taxon>Hibiscus</taxon>
    </lineage>
</organism>
<dbReference type="CDD" id="cd21748">
    <property type="entry name" value="Kp60-NTD"/>
    <property type="match status" value="1"/>
</dbReference>
<evidence type="ECO:0000256" key="1">
    <source>
        <dbReference type="ARBA" id="ARBA00004245"/>
    </source>
</evidence>
<dbReference type="InterPro" id="IPR027417">
    <property type="entry name" value="P-loop_NTPase"/>
</dbReference>
<dbReference type="InterPro" id="IPR048611">
    <property type="entry name" value="KATNA1_MIT"/>
</dbReference>